<keyword evidence="2" id="KW-0813">Transport</keyword>
<dbReference type="InterPro" id="IPR008969">
    <property type="entry name" value="CarboxyPept-like_regulatory"/>
</dbReference>
<dbReference type="GO" id="GO:0044718">
    <property type="term" value="P:siderophore transmembrane transport"/>
    <property type="evidence" value="ECO:0007669"/>
    <property type="project" value="TreeGrafter"/>
</dbReference>
<dbReference type="Gene3D" id="2.60.40.1120">
    <property type="entry name" value="Carboxypeptidase-like, regulatory domain"/>
    <property type="match status" value="1"/>
</dbReference>
<dbReference type="GO" id="GO:0009279">
    <property type="term" value="C:cell outer membrane"/>
    <property type="evidence" value="ECO:0007669"/>
    <property type="project" value="UniProtKB-SubCell"/>
</dbReference>
<name>A0A3E2BPS4_9BACT</name>
<protein>
    <submittedName>
        <fullName evidence="10">TonB-dependent receptor</fullName>
    </submittedName>
</protein>
<sequence>MFKPKQWFLLALFLLLSFSILQAQITRQTGTVRGVIRDSEGTPLPGVSITLTGPSMMGKATDVSREDGTFRLPAVPPGNYTLTAELQGFKTITLNEVIVRVGLTVTLDVKMEPAAVEEQVTVVAKAPEIDVQKTKVTTAVTSEVITRLPLNRSLTSVMNLVPSTVGTIATYSGSIHGTDWNGVTYEVDGINANCPTTGGAFGTPQFDAIEEIEVMTGAIPAQVGTTGGAFVNIVTKSGGNNFSGQVQAYYTNKHLAQVLFPDEQLKSMRIGKPSFSLYDLDTSAMFGGPIIRDKIWFFTDVAFTKSSNWAPFRPTTILGTQYDQYKVPNQNMRGNLKLTTEFSKKLRFYTYFSLSQSQRMFEAWSNKTEDSTFDAKPTQYVGTANLTWIPSSSSFIDFRLNINHLDYPITARNGSDKIGYQDGYTGYIWNGIQSWESFIIRHTNQASVRGTHFADNVLGGDHELGAGVEVQFGWDRYSYARQQPMEWFYYNGNPYYWRGYFGVDQPTIYGDGRLSFTNCGPGKGDSVTDLYEYRIGAYFQDNFTIKNRLTFNLGLRVDSYNGWSGKARSTGTTGLSYEIGQVLAQDLGFNPYGGFEVDGIKDVLVFTSLSPRLGLSYDLFGNGRTALKLSYARYSEQVPVMWFSEVLPAVMGQYEFNWWDLNENGQPDSPGTDYYEYRWSLGDFKLPDIQYLSQMVDHGLHAPIHNEITAGIEHQLFKDFAVKLTYLHKKKTDLFGWAKYDLASGRYWYKLDQAPDWYVPFTTIVPAYGSFPEQQVTVYFMSENSPYESMVYIKTNIPEQFVKYDGLELAFDKRFTHGWSLGGSVTLSKTTSQSCGDSPNDFVNTPGRDSYDVPFMMKLYGTFNLPYGFIASFFMNYRVGYPWGRSVEIVPPEDWALANNAVPWSVWVMLEPNGTRREQDFTNVDFHLEKEFKLPYGTIGAFVDIYNLFGNKYVNYGLNPIATWFPDDEGSSSGSYSLDYNYNRVTSISATRVFKFSIRYKF</sequence>
<dbReference type="PANTHER" id="PTHR30069:SF46">
    <property type="entry name" value="OAR PROTEIN"/>
    <property type="match status" value="1"/>
</dbReference>
<dbReference type="PANTHER" id="PTHR30069">
    <property type="entry name" value="TONB-DEPENDENT OUTER MEMBRANE RECEPTOR"/>
    <property type="match status" value="1"/>
</dbReference>
<keyword evidence="4" id="KW-0812">Transmembrane</keyword>
<accession>A0A3E2BPS4</accession>
<feature type="signal peptide" evidence="7">
    <location>
        <begin position="1"/>
        <end position="23"/>
    </location>
</feature>
<evidence type="ECO:0000256" key="6">
    <source>
        <dbReference type="ARBA" id="ARBA00023237"/>
    </source>
</evidence>
<evidence type="ECO:0000256" key="4">
    <source>
        <dbReference type="ARBA" id="ARBA00022692"/>
    </source>
</evidence>
<dbReference type="InterPro" id="IPR057601">
    <property type="entry name" value="Oar-like_b-barrel"/>
</dbReference>
<reference evidence="10 11" key="1">
    <citation type="submission" date="2018-08" db="EMBL/GenBank/DDBJ databases">
        <title>Genome analysis of the thermophilic bacterium of the candidate phylum Aminicenantes from deep subsurface aquifer revealed its physiology and ecological role.</title>
        <authorList>
            <person name="Kadnikov V.V."/>
            <person name="Mardanov A.V."/>
            <person name="Beletsky A.V."/>
            <person name="Karnachuk O.V."/>
            <person name="Ravin N.V."/>
        </authorList>
    </citation>
    <scope>NUCLEOTIDE SEQUENCE [LARGE SCALE GENOMIC DNA]</scope>
    <source>
        <strain evidence="10">BY38</strain>
    </source>
</reference>
<dbReference type="InterPro" id="IPR037066">
    <property type="entry name" value="Plug_dom_sf"/>
</dbReference>
<evidence type="ECO:0000259" key="8">
    <source>
        <dbReference type="Pfam" id="PF07715"/>
    </source>
</evidence>
<dbReference type="SUPFAM" id="SSF49464">
    <property type="entry name" value="Carboxypeptidase regulatory domain-like"/>
    <property type="match status" value="1"/>
</dbReference>
<keyword evidence="5" id="KW-0472">Membrane</keyword>
<feature type="chain" id="PRO_5017826680" evidence="7">
    <location>
        <begin position="24"/>
        <end position="1002"/>
    </location>
</feature>
<comment type="caution">
    <text evidence="10">The sequence shown here is derived from an EMBL/GenBank/DDBJ whole genome shotgun (WGS) entry which is preliminary data.</text>
</comment>
<evidence type="ECO:0000256" key="1">
    <source>
        <dbReference type="ARBA" id="ARBA00004571"/>
    </source>
</evidence>
<evidence type="ECO:0000313" key="10">
    <source>
        <dbReference type="EMBL" id="RFT16714.1"/>
    </source>
</evidence>
<gene>
    <name evidence="10" type="ORF">OP8BY_1327</name>
</gene>
<comment type="subcellular location">
    <subcellularLocation>
        <location evidence="1">Cell outer membrane</location>
        <topology evidence="1">Multi-pass membrane protein</topology>
    </subcellularLocation>
</comment>
<dbReference type="Pfam" id="PF25183">
    <property type="entry name" value="OMP_b-brl_4"/>
    <property type="match status" value="1"/>
</dbReference>
<evidence type="ECO:0000256" key="2">
    <source>
        <dbReference type="ARBA" id="ARBA00022448"/>
    </source>
</evidence>
<keyword evidence="10" id="KW-0675">Receptor</keyword>
<dbReference type="InterPro" id="IPR036942">
    <property type="entry name" value="Beta-barrel_TonB_sf"/>
</dbReference>
<dbReference type="SUPFAM" id="SSF56935">
    <property type="entry name" value="Porins"/>
    <property type="match status" value="1"/>
</dbReference>
<dbReference type="Pfam" id="PF13620">
    <property type="entry name" value="CarboxypepD_reg"/>
    <property type="match status" value="1"/>
</dbReference>
<proteinExistence type="predicted"/>
<evidence type="ECO:0000256" key="3">
    <source>
        <dbReference type="ARBA" id="ARBA00022452"/>
    </source>
</evidence>
<evidence type="ECO:0000259" key="9">
    <source>
        <dbReference type="Pfam" id="PF25183"/>
    </source>
</evidence>
<dbReference type="Gene3D" id="2.170.130.10">
    <property type="entry name" value="TonB-dependent receptor, plug domain"/>
    <property type="match status" value="1"/>
</dbReference>
<keyword evidence="3" id="KW-1134">Transmembrane beta strand</keyword>
<dbReference type="Gene3D" id="2.40.170.20">
    <property type="entry name" value="TonB-dependent receptor, beta-barrel domain"/>
    <property type="match status" value="1"/>
</dbReference>
<feature type="domain" description="TonB-dependent receptor plug" evidence="8">
    <location>
        <begin position="135"/>
        <end position="226"/>
    </location>
</feature>
<evidence type="ECO:0000256" key="5">
    <source>
        <dbReference type="ARBA" id="ARBA00023136"/>
    </source>
</evidence>
<dbReference type="InterPro" id="IPR039426">
    <property type="entry name" value="TonB-dep_rcpt-like"/>
</dbReference>
<dbReference type="AlphaFoldDB" id="A0A3E2BPS4"/>
<dbReference type="Pfam" id="PF07715">
    <property type="entry name" value="Plug"/>
    <property type="match status" value="1"/>
</dbReference>
<keyword evidence="6" id="KW-0998">Cell outer membrane</keyword>
<feature type="domain" description="TonB-dependent transporter Oar-like beta-barrel" evidence="9">
    <location>
        <begin position="328"/>
        <end position="871"/>
    </location>
</feature>
<evidence type="ECO:0000313" key="11">
    <source>
        <dbReference type="Proteomes" id="UP000257323"/>
    </source>
</evidence>
<organism evidence="10 11">
    <name type="scientific">Candidatus Saccharicenans subterraneus</name>
    <dbReference type="NCBI Taxonomy" id="2508984"/>
    <lineage>
        <taxon>Bacteria</taxon>
        <taxon>Candidatus Aminicenantota</taxon>
        <taxon>Candidatus Aminicenantia</taxon>
        <taxon>Candidatus Aminicenantales</taxon>
        <taxon>Candidatus Saccharicenantaceae</taxon>
        <taxon>Candidatus Saccharicenans</taxon>
    </lineage>
</organism>
<dbReference type="EMBL" id="QUAH01000002">
    <property type="protein sequence ID" value="RFT16714.1"/>
    <property type="molecule type" value="Genomic_DNA"/>
</dbReference>
<evidence type="ECO:0000256" key="7">
    <source>
        <dbReference type="SAM" id="SignalP"/>
    </source>
</evidence>
<dbReference type="Proteomes" id="UP000257323">
    <property type="component" value="Unassembled WGS sequence"/>
</dbReference>
<dbReference type="GO" id="GO:0015344">
    <property type="term" value="F:siderophore uptake transmembrane transporter activity"/>
    <property type="evidence" value="ECO:0007669"/>
    <property type="project" value="TreeGrafter"/>
</dbReference>
<keyword evidence="7" id="KW-0732">Signal</keyword>
<dbReference type="InterPro" id="IPR012910">
    <property type="entry name" value="Plug_dom"/>
</dbReference>